<keyword evidence="1" id="KW-0175">Coiled coil</keyword>
<dbReference type="PANTHER" id="PTHR24099:SF15">
    <property type="entry name" value="E3 UBIQUITIN-PROTEIN LIGASE TRIM9"/>
    <property type="match status" value="1"/>
</dbReference>
<dbReference type="SMART" id="SM00502">
    <property type="entry name" value="BBC"/>
    <property type="match status" value="1"/>
</dbReference>
<sequence length="490" mass="54697">MICAQCQSLTSLTSQPFLFRLPLTPLTSLVTTCDTCRTAHPCHHSPTLTPSFIALSTRILFTRNASWSDLPAYLRACRARFAFLFSPHHRVPDAISSSDSFIKMAWALSELSQNLQSLSEKAKSGTEFIQRLKKMADSVSGNCAEFEKTVIAQCDALMELIKRRKEELLVSVHEEREVKVMTLKEQVSDCTALLHRTTGLLQFCIEVLKETDHASFLQVSPGLINRVSLADINFNKEMELAPRVSPEFELTLDNTPCIHTIENMNFFQMKAPGRPCIIPEECSCQNNSVTIAWTPYQGGVVEAYTLELDDGNGGDFRVVYVGRETICTVDGLHFNSIYNARVKAHNHAGESEYSDIVSLQTAEVAWFTFDPGTTHPDVLFSNNNLSVTCSSFDHRVAMGTVGFSKGVHYWEVIIDRYDCHTDPSIGICRFDVDKNLMLGSSDEDNRCRARRQFVKRRHCYLASDVAFSGSPTASTQGGEASREERKGGEG</sequence>
<dbReference type="SUPFAM" id="SSF49265">
    <property type="entry name" value="Fibronectin type III"/>
    <property type="match status" value="1"/>
</dbReference>
<dbReference type="InterPro" id="IPR003649">
    <property type="entry name" value="Bbox_C"/>
</dbReference>
<feature type="region of interest" description="Disordered" evidence="2">
    <location>
        <begin position="467"/>
        <end position="490"/>
    </location>
</feature>
<dbReference type="GO" id="GO:0043005">
    <property type="term" value="C:neuron projection"/>
    <property type="evidence" value="ECO:0007669"/>
    <property type="project" value="TreeGrafter"/>
</dbReference>
<dbReference type="EMBL" id="PZQS01000008">
    <property type="protein sequence ID" value="PVD26691.1"/>
    <property type="molecule type" value="Genomic_DNA"/>
</dbReference>
<feature type="domain" description="Fibronectin type-III" evidence="3">
    <location>
        <begin position="271"/>
        <end position="364"/>
    </location>
</feature>
<proteinExistence type="predicted"/>
<dbReference type="Pfam" id="PF00041">
    <property type="entry name" value="fn3"/>
    <property type="match status" value="1"/>
</dbReference>
<dbReference type="FunFam" id="2.60.40.10:FF:000178">
    <property type="entry name" value="E3 ubiquitin-protein ligase TRIM9 isoform X1"/>
    <property type="match status" value="1"/>
</dbReference>
<dbReference type="Gene3D" id="2.60.40.10">
    <property type="entry name" value="Immunoglobulins"/>
    <property type="match status" value="1"/>
</dbReference>
<dbReference type="InterPro" id="IPR050617">
    <property type="entry name" value="E3_ligase_FN3/SPRY"/>
</dbReference>
<dbReference type="InterPro" id="IPR043136">
    <property type="entry name" value="B30.2/SPRY_sf"/>
</dbReference>
<dbReference type="GO" id="GO:0007411">
    <property type="term" value="P:axon guidance"/>
    <property type="evidence" value="ECO:0007669"/>
    <property type="project" value="TreeGrafter"/>
</dbReference>
<dbReference type="OrthoDB" id="295536at2759"/>
<dbReference type="Gene3D" id="2.60.120.920">
    <property type="match status" value="1"/>
</dbReference>
<dbReference type="PANTHER" id="PTHR24099">
    <property type="entry name" value="E3 UBIQUITIN-PROTEIN LIGASE TRIM36-RELATED"/>
    <property type="match status" value="1"/>
</dbReference>
<feature type="domain" description="COS" evidence="4">
    <location>
        <begin position="208"/>
        <end position="267"/>
    </location>
</feature>
<dbReference type="SMART" id="SM00060">
    <property type="entry name" value="FN3"/>
    <property type="match status" value="1"/>
</dbReference>
<evidence type="ECO:0000259" key="4">
    <source>
        <dbReference type="PROSITE" id="PS51262"/>
    </source>
</evidence>
<evidence type="ECO:0000313" key="6">
    <source>
        <dbReference type="Proteomes" id="UP000245119"/>
    </source>
</evidence>
<name>A0A2T7NZU4_POMCA</name>
<keyword evidence="6" id="KW-1185">Reference proteome</keyword>
<protein>
    <recommendedName>
        <fullName evidence="7">Fibronectin type-III domain-containing protein</fullName>
    </recommendedName>
</protein>
<dbReference type="SUPFAM" id="SSF49899">
    <property type="entry name" value="Concanavalin A-like lectins/glucanases"/>
    <property type="match status" value="1"/>
</dbReference>
<dbReference type="InterPro" id="IPR003961">
    <property type="entry name" value="FN3_dom"/>
</dbReference>
<dbReference type="AlphaFoldDB" id="A0A2T7NZU4"/>
<dbReference type="Gene3D" id="1.20.5.170">
    <property type="match status" value="1"/>
</dbReference>
<dbReference type="InterPro" id="IPR013320">
    <property type="entry name" value="ConA-like_dom_sf"/>
</dbReference>
<evidence type="ECO:0000256" key="2">
    <source>
        <dbReference type="SAM" id="MobiDB-lite"/>
    </source>
</evidence>
<dbReference type="PROSITE" id="PS51262">
    <property type="entry name" value="COS"/>
    <property type="match status" value="1"/>
</dbReference>
<dbReference type="InterPro" id="IPR013783">
    <property type="entry name" value="Ig-like_fold"/>
</dbReference>
<evidence type="ECO:0000256" key="1">
    <source>
        <dbReference type="ARBA" id="ARBA00023054"/>
    </source>
</evidence>
<evidence type="ECO:0000259" key="3">
    <source>
        <dbReference type="PROSITE" id="PS50853"/>
    </source>
</evidence>
<dbReference type="InterPro" id="IPR017903">
    <property type="entry name" value="COS_domain"/>
</dbReference>
<organism evidence="5 6">
    <name type="scientific">Pomacea canaliculata</name>
    <name type="common">Golden apple snail</name>
    <dbReference type="NCBI Taxonomy" id="400727"/>
    <lineage>
        <taxon>Eukaryota</taxon>
        <taxon>Metazoa</taxon>
        <taxon>Spiralia</taxon>
        <taxon>Lophotrochozoa</taxon>
        <taxon>Mollusca</taxon>
        <taxon>Gastropoda</taxon>
        <taxon>Caenogastropoda</taxon>
        <taxon>Architaenioglossa</taxon>
        <taxon>Ampullarioidea</taxon>
        <taxon>Ampullariidae</taxon>
        <taxon>Pomacea</taxon>
    </lineage>
</organism>
<evidence type="ECO:0000313" key="5">
    <source>
        <dbReference type="EMBL" id="PVD26691.1"/>
    </source>
</evidence>
<reference evidence="5 6" key="1">
    <citation type="submission" date="2018-04" db="EMBL/GenBank/DDBJ databases">
        <title>The genome of golden apple snail Pomacea canaliculata provides insight into stress tolerance and invasive adaptation.</title>
        <authorList>
            <person name="Liu C."/>
            <person name="Liu B."/>
            <person name="Ren Y."/>
            <person name="Zhang Y."/>
            <person name="Wang H."/>
            <person name="Li S."/>
            <person name="Jiang F."/>
            <person name="Yin L."/>
            <person name="Zhang G."/>
            <person name="Qian W."/>
            <person name="Fan W."/>
        </authorList>
    </citation>
    <scope>NUCLEOTIDE SEQUENCE [LARGE SCALE GENOMIC DNA]</scope>
    <source>
        <strain evidence="5">SZHN2017</strain>
        <tissue evidence="5">Muscle</tissue>
    </source>
</reference>
<comment type="caution">
    <text evidence="5">The sequence shown here is derived from an EMBL/GenBank/DDBJ whole genome shotgun (WGS) entry which is preliminary data.</text>
</comment>
<dbReference type="STRING" id="400727.A0A2T7NZU4"/>
<feature type="compositionally biased region" description="Polar residues" evidence="2">
    <location>
        <begin position="469"/>
        <end position="478"/>
    </location>
</feature>
<feature type="compositionally biased region" description="Basic and acidic residues" evidence="2">
    <location>
        <begin position="480"/>
        <end position="490"/>
    </location>
</feature>
<dbReference type="PROSITE" id="PS50853">
    <property type="entry name" value="FN3"/>
    <property type="match status" value="1"/>
</dbReference>
<dbReference type="CDD" id="cd00063">
    <property type="entry name" value="FN3"/>
    <property type="match status" value="1"/>
</dbReference>
<gene>
    <name evidence="5" type="ORF">C0Q70_14369</name>
</gene>
<accession>A0A2T7NZU4</accession>
<dbReference type="Proteomes" id="UP000245119">
    <property type="component" value="Linkage Group LG8"/>
</dbReference>
<evidence type="ECO:0008006" key="7">
    <source>
        <dbReference type="Google" id="ProtNLM"/>
    </source>
</evidence>
<dbReference type="InterPro" id="IPR036116">
    <property type="entry name" value="FN3_sf"/>
</dbReference>